<keyword evidence="1" id="KW-0863">Zinc-finger</keyword>
<dbReference type="InterPro" id="IPR001878">
    <property type="entry name" value="Znf_CCHC"/>
</dbReference>
<dbReference type="GO" id="GO:0008270">
    <property type="term" value="F:zinc ion binding"/>
    <property type="evidence" value="ECO:0007669"/>
    <property type="project" value="UniProtKB-KW"/>
</dbReference>
<proteinExistence type="predicted"/>
<feature type="compositionally biased region" description="Basic and acidic residues" evidence="2">
    <location>
        <begin position="395"/>
        <end position="409"/>
    </location>
</feature>
<comment type="caution">
    <text evidence="4">The sequence shown here is derived from an EMBL/GenBank/DDBJ whole genome shotgun (WGS) entry which is preliminary data.</text>
</comment>
<dbReference type="GO" id="GO:0003690">
    <property type="term" value="F:double-stranded DNA binding"/>
    <property type="evidence" value="ECO:0007669"/>
    <property type="project" value="InterPro"/>
</dbReference>
<feature type="domain" description="CCHC-type" evidence="3">
    <location>
        <begin position="255"/>
        <end position="268"/>
    </location>
</feature>
<feature type="region of interest" description="Disordered" evidence="2">
    <location>
        <begin position="269"/>
        <end position="409"/>
    </location>
</feature>
<accession>A0A8B6G805</accession>
<feature type="compositionally biased region" description="Low complexity" evidence="2">
    <location>
        <begin position="271"/>
        <end position="282"/>
    </location>
</feature>
<name>A0A8B6G805_MYTGA</name>
<keyword evidence="1" id="KW-0479">Metal-binding</keyword>
<dbReference type="Proteomes" id="UP000596742">
    <property type="component" value="Unassembled WGS sequence"/>
</dbReference>
<dbReference type="InterPro" id="IPR036875">
    <property type="entry name" value="Znf_CCHC_sf"/>
</dbReference>
<dbReference type="GO" id="GO:0002218">
    <property type="term" value="P:activation of innate immune response"/>
    <property type="evidence" value="ECO:0007669"/>
    <property type="project" value="InterPro"/>
</dbReference>
<dbReference type="EMBL" id="UYJE01007994">
    <property type="protein sequence ID" value="VDI60064.1"/>
    <property type="molecule type" value="Genomic_DNA"/>
</dbReference>
<organism evidence="4 5">
    <name type="scientific">Mytilus galloprovincialis</name>
    <name type="common">Mediterranean mussel</name>
    <dbReference type="NCBI Taxonomy" id="29158"/>
    <lineage>
        <taxon>Eukaryota</taxon>
        <taxon>Metazoa</taxon>
        <taxon>Spiralia</taxon>
        <taxon>Lophotrochozoa</taxon>
        <taxon>Mollusca</taxon>
        <taxon>Bivalvia</taxon>
        <taxon>Autobranchia</taxon>
        <taxon>Pteriomorphia</taxon>
        <taxon>Mytilida</taxon>
        <taxon>Mytiloidea</taxon>
        <taxon>Mytilidae</taxon>
        <taxon>Mytilinae</taxon>
        <taxon>Mytilus</taxon>
    </lineage>
</organism>
<gene>
    <name evidence="4" type="ORF">MGAL_10B001150</name>
</gene>
<dbReference type="AlphaFoldDB" id="A0A8B6G805"/>
<feature type="domain" description="CCHC-type" evidence="3">
    <location>
        <begin position="214"/>
        <end position="229"/>
    </location>
</feature>
<dbReference type="PROSITE" id="PS50158">
    <property type="entry name" value="ZF_CCHC"/>
    <property type="match status" value="2"/>
</dbReference>
<dbReference type="PANTHER" id="PTHR22639:SF3">
    <property type="entry name" value="ZINC FINGER CCHC DOMAIN-CONTAINING PROTEIN 3"/>
    <property type="match status" value="1"/>
</dbReference>
<sequence>MAEANVDPKSSSKSYAEAVSPKDQSSNDKSVSEVKPIFILEQDLFGSSKPSQDQYLTHLELYRAVEHLVDPSHLKALQRVRGLWRLYFDNHEDRDKTLTNGIVIRKKLIQTYARNPKTAENENPNNVRVRIKNIPCSADDGQIQRALEVKHCVVHTLFRERLRVDGRVTNCQTGDRIAICDPIPNPLPKTLFIGKYKAVVLHRGQVDTRTNITCNKCLQEGHKSYECPNDWVCRTCCDSGHKASYCTTCPDDWVCQTCGKSGHTAKYCNADSDSSSEGSQSESESDSDIPTHPESCQNDVSQTTQAADAEHKTPNCTLNEQASNNLDDHSNLSEKKANRQVKKAKRAKNKKNKQNTNKDQPSMERFLAEAFRTPSNKTKEEKKTRTKQTASTPTDELHKREEPVKKTKS</sequence>
<evidence type="ECO:0000313" key="4">
    <source>
        <dbReference type="EMBL" id="VDI60064.1"/>
    </source>
</evidence>
<dbReference type="OrthoDB" id="6168781at2759"/>
<keyword evidence="1" id="KW-0862">Zinc</keyword>
<feature type="compositionally biased region" description="Polar residues" evidence="2">
    <location>
        <begin position="314"/>
        <end position="325"/>
    </location>
</feature>
<dbReference type="PANTHER" id="PTHR22639">
    <property type="entry name" value="GAG-RELATED PROTEIN"/>
    <property type="match status" value="1"/>
</dbReference>
<reference evidence="4" key="1">
    <citation type="submission" date="2018-11" db="EMBL/GenBank/DDBJ databases">
        <authorList>
            <person name="Alioto T."/>
            <person name="Alioto T."/>
        </authorList>
    </citation>
    <scope>NUCLEOTIDE SEQUENCE</scope>
</reference>
<feature type="compositionally biased region" description="Polar residues" evidence="2">
    <location>
        <begin position="294"/>
        <end position="306"/>
    </location>
</feature>
<feature type="compositionally biased region" description="Basic residues" evidence="2">
    <location>
        <begin position="338"/>
        <end position="353"/>
    </location>
</feature>
<protein>
    <recommendedName>
        <fullName evidence="3">CCHC-type domain-containing protein</fullName>
    </recommendedName>
</protein>
<keyword evidence="5" id="KW-1185">Reference proteome</keyword>
<dbReference type="GO" id="GO:0003723">
    <property type="term" value="F:RNA binding"/>
    <property type="evidence" value="ECO:0007669"/>
    <property type="project" value="InterPro"/>
</dbReference>
<evidence type="ECO:0000256" key="1">
    <source>
        <dbReference type="PROSITE-ProRule" id="PRU00047"/>
    </source>
</evidence>
<feature type="region of interest" description="Disordered" evidence="2">
    <location>
        <begin position="1"/>
        <end position="31"/>
    </location>
</feature>
<evidence type="ECO:0000313" key="5">
    <source>
        <dbReference type="Proteomes" id="UP000596742"/>
    </source>
</evidence>
<dbReference type="SUPFAM" id="SSF57756">
    <property type="entry name" value="Retrovirus zinc finger-like domains"/>
    <property type="match status" value="1"/>
</dbReference>
<feature type="compositionally biased region" description="Basic and acidic residues" evidence="2">
    <location>
        <begin position="326"/>
        <end position="337"/>
    </location>
</feature>
<dbReference type="InterPro" id="IPR042509">
    <property type="entry name" value="ZCCHC3"/>
</dbReference>
<evidence type="ECO:0000256" key="2">
    <source>
        <dbReference type="SAM" id="MobiDB-lite"/>
    </source>
</evidence>
<evidence type="ECO:0000259" key="3">
    <source>
        <dbReference type="PROSITE" id="PS50158"/>
    </source>
</evidence>
<dbReference type="SMART" id="SM00343">
    <property type="entry name" value="ZnF_C2HC"/>
    <property type="match status" value="3"/>
</dbReference>